<organism evidence="1 2">
    <name type="scientific">Bythopirellula polymerisocia</name>
    <dbReference type="NCBI Taxonomy" id="2528003"/>
    <lineage>
        <taxon>Bacteria</taxon>
        <taxon>Pseudomonadati</taxon>
        <taxon>Planctomycetota</taxon>
        <taxon>Planctomycetia</taxon>
        <taxon>Pirellulales</taxon>
        <taxon>Lacipirellulaceae</taxon>
        <taxon>Bythopirellula</taxon>
    </lineage>
</organism>
<dbReference type="AlphaFoldDB" id="A0A5C6CR39"/>
<gene>
    <name evidence="1" type="ORF">Pla144_21660</name>
</gene>
<evidence type="ECO:0000313" key="2">
    <source>
        <dbReference type="Proteomes" id="UP000318437"/>
    </source>
</evidence>
<evidence type="ECO:0000313" key="1">
    <source>
        <dbReference type="EMBL" id="TWU27393.1"/>
    </source>
</evidence>
<protein>
    <submittedName>
        <fullName evidence="1">Uncharacterized protein</fullName>
    </submittedName>
</protein>
<dbReference type="RefSeq" id="WP_146450606.1">
    <property type="nucleotide sequence ID" value="NZ_SJPS01000003.1"/>
</dbReference>
<reference evidence="1 2" key="1">
    <citation type="submission" date="2019-02" db="EMBL/GenBank/DDBJ databases">
        <title>Deep-cultivation of Planctomycetes and their phenomic and genomic characterization uncovers novel biology.</title>
        <authorList>
            <person name="Wiegand S."/>
            <person name="Jogler M."/>
            <person name="Boedeker C."/>
            <person name="Pinto D."/>
            <person name="Vollmers J."/>
            <person name="Rivas-Marin E."/>
            <person name="Kohn T."/>
            <person name="Peeters S.H."/>
            <person name="Heuer A."/>
            <person name="Rast P."/>
            <person name="Oberbeckmann S."/>
            <person name="Bunk B."/>
            <person name="Jeske O."/>
            <person name="Meyerdierks A."/>
            <person name="Storesund J.E."/>
            <person name="Kallscheuer N."/>
            <person name="Luecker S."/>
            <person name="Lage O.M."/>
            <person name="Pohl T."/>
            <person name="Merkel B.J."/>
            <person name="Hornburger P."/>
            <person name="Mueller R.-W."/>
            <person name="Bruemmer F."/>
            <person name="Labrenz M."/>
            <person name="Spormann A.M."/>
            <person name="Op Den Camp H."/>
            <person name="Overmann J."/>
            <person name="Amann R."/>
            <person name="Jetten M.S.M."/>
            <person name="Mascher T."/>
            <person name="Medema M.H."/>
            <person name="Devos D.P."/>
            <person name="Kaster A.-K."/>
            <person name="Ovreas L."/>
            <person name="Rohde M."/>
            <person name="Galperin M.Y."/>
            <person name="Jogler C."/>
        </authorList>
    </citation>
    <scope>NUCLEOTIDE SEQUENCE [LARGE SCALE GENOMIC DNA]</scope>
    <source>
        <strain evidence="1 2">Pla144</strain>
    </source>
</reference>
<proteinExistence type="predicted"/>
<dbReference type="EMBL" id="SJPS01000003">
    <property type="protein sequence ID" value="TWU27393.1"/>
    <property type="molecule type" value="Genomic_DNA"/>
</dbReference>
<dbReference type="Proteomes" id="UP000318437">
    <property type="component" value="Unassembled WGS sequence"/>
</dbReference>
<accession>A0A5C6CR39</accession>
<sequence length="200" mass="23051">MEVDSKSLKEIEAITLQRLNWLSEDLQKLKRKSIQRRLESKQNIQNINSAVNFISYLDKAEALTLLETLSDLENHFSFLCDTAIEKTEELKNTNSFDEAVLLICDVMAIAGLEPACEYLNGEQHLADMKSKDSRIKGGLGTKKLTTQEHEQWLKDELPLVRGQNMPFHKVARALRNKHNYEVCPKTIRKRAIELKLWENA</sequence>
<comment type="caution">
    <text evidence="1">The sequence shown here is derived from an EMBL/GenBank/DDBJ whole genome shotgun (WGS) entry which is preliminary data.</text>
</comment>
<name>A0A5C6CR39_9BACT</name>
<keyword evidence="2" id="KW-1185">Reference proteome</keyword>